<name>M7TTG7_BOTF1</name>
<evidence type="ECO:0000313" key="2">
    <source>
        <dbReference type="Proteomes" id="UP000012045"/>
    </source>
</evidence>
<gene>
    <name evidence="1" type="ORF">BcDW1_6814</name>
</gene>
<protein>
    <submittedName>
        <fullName evidence="1">Uncharacterized protein</fullName>
    </submittedName>
</protein>
<reference evidence="2" key="1">
    <citation type="journal article" date="2013" name="Genome Announc.">
        <title>Draft genome sequence of Botrytis cinerea BcDW1, inoculum for noble rot of grape berries.</title>
        <authorList>
            <person name="Blanco-Ulate B."/>
            <person name="Allen G."/>
            <person name="Powell A.L."/>
            <person name="Cantu D."/>
        </authorList>
    </citation>
    <scope>NUCLEOTIDE SEQUENCE [LARGE SCALE GENOMIC DNA]</scope>
    <source>
        <strain evidence="2">BcDW1</strain>
    </source>
</reference>
<accession>M7TTG7</accession>
<dbReference type="HOGENOM" id="CLU_2222831_0_0_1"/>
<dbReference type="Proteomes" id="UP000012045">
    <property type="component" value="Unassembled WGS sequence"/>
</dbReference>
<proteinExistence type="predicted"/>
<sequence length="106" mass="11738">MRSPSQILGSAVTPYNDGVNILLRAVKLCFRDIAVLVTRDQLNGCLTTSSDLDPVPLAPVQNSSGWRFNNIKKFHRPHFTTVVAFAREPRARKGGTKDNQHQPIIG</sequence>
<dbReference type="EMBL" id="KB707943">
    <property type="protein sequence ID" value="EMR84585.1"/>
    <property type="molecule type" value="Genomic_DNA"/>
</dbReference>
<organism evidence="1 2">
    <name type="scientific">Botryotinia fuckeliana (strain BcDW1)</name>
    <name type="common">Noble rot fungus</name>
    <name type="synonym">Botrytis cinerea</name>
    <dbReference type="NCBI Taxonomy" id="1290391"/>
    <lineage>
        <taxon>Eukaryota</taxon>
        <taxon>Fungi</taxon>
        <taxon>Dikarya</taxon>
        <taxon>Ascomycota</taxon>
        <taxon>Pezizomycotina</taxon>
        <taxon>Leotiomycetes</taxon>
        <taxon>Helotiales</taxon>
        <taxon>Sclerotiniaceae</taxon>
        <taxon>Botrytis</taxon>
    </lineage>
</organism>
<dbReference type="AlphaFoldDB" id="M7TTG7"/>
<evidence type="ECO:0000313" key="1">
    <source>
        <dbReference type="EMBL" id="EMR84585.1"/>
    </source>
</evidence>